<dbReference type="FunFam" id="3.40.50.150:FF:000003">
    <property type="entry name" value="Blast:Protein arginine N-methyltransferase 1"/>
    <property type="match status" value="1"/>
</dbReference>
<dbReference type="EC" id="2.1.1.319" evidence="1"/>
<keyword evidence="4 7" id="KW-0949">S-adenosyl-L-methionine</keyword>
<evidence type="ECO:0000313" key="10">
    <source>
        <dbReference type="EMBL" id="KGB34883.1"/>
    </source>
</evidence>
<reference evidence="10" key="1">
    <citation type="journal article" date="2012" name="Nat. Genet.">
        <title>Whole-genome sequence of Schistosoma haematobium.</title>
        <authorList>
            <person name="Young N.D."/>
            <person name="Jex A.R."/>
            <person name="Li B."/>
            <person name="Liu S."/>
            <person name="Yang L."/>
            <person name="Xiong Z."/>
            <person name="Li Y."/>
            <person name="Cantacessi C."/>
            <person name="Hall R.S."/>
            <person name="Xu X."/>
            <person name="Chen F."/>
            <person name="Wu X."/>
            <person name="Zerlotini A."/>
            <person name="Oliveira G."/>
            <person name="Hofmann A."/>
            <person name="Zhang G."/>
            <person name="Fang X."/>
            <person name="Kang Y."/>
            <person name="Campbell B.E."/>
            <person name="Loukas A."/>
            <person name="Ranganathan S."/>
            <person name="Rollinson D."/>
            <person name="Rinaldi G."/>
            <person name="Brindley P.J."/>
            <person name="Yang H."/>
            <person name="Wang J."/>
            <person name="Wang J."/>
            <person name="Gasser R.B."/>
        </authorList>
    </citation>
    <scope>NUCLEOTIDE SEQUENCE [LARGE SCALE GENOMIC DNA]</scope>
</reference>
<dbReference type="Gene3D" id="3.40.50.150">
    <property type="entry name" value="Vaccinia Virus protein VP39"/>
    <property type="match status" value="1"/>
</dbReference>
<dbReference type="GO" id="GO:0032259">
    <property type="term" value="P:methylation"/>
    <property type="evidence" value="ECO:0007669"/>
    <property type="project" value="UniProtKB-KW"/>
</dbReference>
<evidence type="ECO:0000256" key="3">
    <source>
        <dbReference type="ARBA" id="ARBA00022679"/>
    </source>
</evidence>
<dbReference type="GO" id="GO:0035242">
    <property type="term" value="F:protein-arginine omega-N asymmetric methyltransferase activity"/>
    <property type="evidence" value="ECO:0007669"/>
    <property type="project" value="UniProtKB-EC"/>
</dbReference>
<dbReference type="Pfam" id="PF13649">
    <property type="entry name" value="Methyltransf_25"/>
    <property type="match status" value="1"/>
</dbReference>
<gene>
    <name evidence="9" type="primary">PRMT3_1</name>
    <name evidence="9" type="ORF">MS3_00009498</name>
    <name evidence="10" type="ORF">MS3_03109</name>
</gene>
<sequence>MTLTKENKLVTGPYYEKYFGPWFLWYDAVGVCCRYIFLILDMNKSITNSNPMEYDCDSDDWQEVTLPDSLSSEKYTCLMCENNFNTAPLFFQHLTLQHDWVNFLDGEGKSIFSDQYDWIRFVNFVRKTKPVDLRQAFYDMVWKTDSLDLLYPVLPDDEVLSIDIESYLLDNQRSDQSSGIVVREKPTTIQQPVSQEMSRIMAENKMLRTQLNNCKRLLSTMSAQSVRRKSSDQSPDYDFDMEPNDSSYFGSYGHFEIHGEMINDRVRTESYVNFILSNANKYFKNKIILDVGSGSGILSIIAAQAGASHVYGVEAADEIYAASHETLRVNNLLERVTFIHGQAESVELPVKKVDVIISEWMGYFLFFESMLDSVLKMASKYLSRDGHIFPRHYTLNLLGVQCSEHLRKRRLEHWNDVYGYKMPALRRAALSEAHVLNLTNEHVTPPISPITILTQSFELVALDLDDMHRNRIYNLSNHCSLLCEQKFHLIIQPTTTTNNNNSSSYKLDAIVSYFNVRFDDDADCKVEFSTSPSTPLTHWKQTLLFLDKPIPVKPGDKISGIITIRRATTDNRGLEINLLIGETENSPEIKQTFDLIG</sequence>
<evidence type="ECO:0000313" key="9">
    <source>
        <dbReference type="EMBL" id="KAH9579305.1"/>
    </source>
</evidence>
<dbReference type="EMBL" id="KL250640">
    <property type="protein sequence ID" value="KGB34883.1"/>
    <property type="molecule type" value="Genomic_DNA"/>
</dbReference>
<dbReference type="CTD" id="24590739"/>
<feature type="domain" description="C2H2-type" evidence="8">
    <location>
        <begin position="77"/>
        <end position="98"/>
    </location>
</feature>
<reference evidence="9" key="2">
    <citation type="journal article" date="2019" name="Gigascience">
        <title>High-quality Schistosoma haematobium genome achieved by single-molecule and long-range sequencing.</title>
        <authorList>
            <person name="Stroehlein A.J."/>
            <person name="Korhonen P.K."/>
            <person name="Chong T.M."/>
            <person name="Lim Y.L."/>
            <person name="Chan K.G."/>
            <person name="Webster B."/>
            <person name="Rollinson D."/>
            <person name="Brindley P.J."/>
            <person name="Gasser R.B."/>
            <person name="Young N.D."/>
        </authorList>
    </citation>
    <scope>NUCLEOTIDE SEQUENCE</scope>
</reference>
<proteinExistence type="predicted"/>
<evidence type="ECO:0000256" key="6">
    <source>
        <dbReference type="ARBA" id="ARBA00049303"/>
    </source>
</evidence>
<comment type="catalytic activity">
    <reaction evidence="6">
        <text>L-arginyl-[protein] + S-adenosyl-L-methionine = N(omega)-methyl-L-arginyl-[protein] + S-adenosyl-L-homocysteine + H(+)</text>
        <dbReference type="Rhea" id="RHEA:48100"/>
        <dbReference type="Rhea" id="RHEA-COMP:10532"/>
        <dbReference type="Rhea" id="RHEA-COMP:11990"/>
        <dbReference type="ChEBI" id="CHEBI:15378"/>
        <dbReference type="ChEBI" id="CHEBI:29965"/>
        <dbReference type="ChEBI" id="CHEBI:57856"/>
        <dbReference type="ChEBI" id="CHEBI:59789"/>
        <dbReference type="ChEBI" id="CHEBI:65280"/>
    </reaction>
    <physiologicalReaction direction="left-to-right" evidence="6">
        <dbReference type="Rhea" id="RHEA:48101"/>
    </physiologicalReaction>
</comment>
<dbReference type="InterPro" id="IPR036236">
    <property type="entry name" value="Znf_C2H2_sf"/>
</dbReference>
<dbReference type="RefSeq" id="XP_012794650.1">
    <property type="nucleotide sequence ID" value="XM_012939196.2"/>
</dbReference>
<dbReference type="GO" id="GO:0005634">
    <property type="term" value="C:nucleus"/>
    <property type="evidence" value="ECO:0007669"/>
    <property type="project" value="TreeGrafter"/>
</dbReference>
<comment type="catalytic activity">
    <reaction evidence="5">
        <text>L-arginyl-[protein] + 2 S-adenosyl-L-methionine = N(omega),N(omega)-dimethyl-L-arginyl-[protein] + 2 S-adenosyl-L-homocysteine + 2 H(+)</text>
        <dbReference type="Rhea" id="RHEA:48096"/>
        <dbReference type="Rhea" id="RHEA-COMP:10532"/>
        <dbReference type="Rhea" id="RHEA-COMP:11991"/>
        <dbReference type="ChEBI" id="CHEBI:15378"/>
        <dbReference type="ChEBI" id="CHEBI:29965"/>
        <dbReference type="ChEBI" id="CHEBI:57856"/>
        <dbReference type="ChEBI" id="CHEBI:59789"/>
        <dbReference type="ChEBI" id="CHEBI:61897"/>
        <dbReference type="EC" id="2.1.1.319"/>
    </reaction>
    <physiologicalReaction direction="left-to-right" evidence="5">
        <dbReference type="Rhea" id="RHEA:48097"/>
    </physiologicalReaction>
</comment>
<dbReference type="GO" id="GO:0042054">
    <property type="term" value="F:histone methyltransferase activity"/>
    <property type="evidence" value="ECO:0007669"/>
    <property type="project" value="TreeGrafter"/>
</dbReference>
<dbReference type="EMBL" id="AMPZ03000008">
    <property type="protein sequence ID" value="KAH9579305.1"/>
    <property type="molecule type" value="Genomic_DNA"/>
</dbReference>
<dbReference type="CDD" id="cd02440">
    <property type="entry name" value="AdoMet_MTases"/>
    <property type="match status" value="1"/>
</dbReference>
<dbReference type="Proteomes" id="UP000471633">
    <property type="component" value="Unassembled WGS sequence"/>
</dbReference>
<evidence type="ECO:0000256" key="7">
    <source>
        <dbReference type="PROSITE-ProRule" id="PRU01015"/>
    </source>
</evidence>
<dbReference type="PANTHER" id="PTHR11006:SF53">
    <property type="entry name" value="PROTEIN ARGININE N-METHYLTRANSFERASE 3"/>
    <property type="match status" value="1"/>
</dbReference>
<protein>
    <recommendedName>
        <fullName evidence="1">type I protein arginine methyltransferase</fullName>
        <ecNumber evidence="1">2.1.1.319</ecNumber>
    </recommendedName>
</protein>
<dbReference type="Pfam" id="PF22528">
    <property type="entry name" value="PRMT_C"/>
    <property type="match status" value="1"/>
</dbReference>
<evidence type="ECO:0000256" key="5">
    <source>
        <dbReference type="ARBA" id="ARBA00047384"/>
    </source>
</evidence>
<evidence type="ECO:0000256" key="2">
    <source>
        <dbReference type="ARBA" id="ARBA00022603"/>
    </source>
</evidence>
<accession>A0A095C050</accession>
<keyword evidence="2 7" id="KW-0489">Methyltransferase</keyword>
<dbReference type="STRING" id="6185.A0A095C050"/>
<keyword evidence="3 7" id="KW-0808">Transferase</keyword>
<dbReference type="PROSITE" id="PS00028">
    <property type="entry name" value="ZINC_FINGER_C2H2_1"/>
    <property type="match status" value="1"/>
</dbReference>
<name>A0A095C050_SCHHA</name>
<reference evidence="9" key="4">
    <citation type="journal article" date="2022" name="PLoS Pathog.">
        <title>Chromosome-level genome of Schistosoma haematobium underpins genome-wide explorations of molecular variation.</title>
        <authorList>
            <person name="Stroehlein A.J."/>
            <person name="Korhonen P.K."/>
            <person name="Lee V.V."/>
            <person name="Ralph S.A."/>
            <person name="Mentink-Kane M."/>
            <person name="You H."/>
            <person name="McManus D.P."/>
            <person name="Tchuente L.T."/>
            <person name="Stothard J.R."/>
            <person name="Kaur P."/>
            <person name="Dudchenko O."/>
            <person name="Aiden E.L."/>
            <person name="Yang B."/>
            <person name="Yang H."/>
            <person name="Emery A.M."/>
            <person name="Webster B.L."/>
            <person name="Brindley P.J."/>
            <person name="Rollinson D."/>
            <person name="Chang B.C.H."/>
            <person name="Gasser R.B."/>
            <person name="Young N.D."/>
        </authorList>
    </citation>
    <scope>NUCLEOTIDE SEQUENCE</scope>
</reference>
<dbReference type="GeneID" id="24590739"/>
<evidence type="ECO:0000256" key="4">
    <source>
        <dbReference type="ARBA" id="ARBA00022691"/>
    </source>
</evidence>
<evidence type="ECO:0000259" key="8">
    <source>
        <dbReference type="PROSITE" id="PS00028"/>
    </source>
</evidence>
<dbReference type="SUPFAM" id="SSF57667">
    <property type="entry name" value="beta-beta-alpha zinc fingers"/>
    <property type="match status" value="1"/>
</dbReference>
<reference evidence="9" key="3">
    <citation type="submission" date="2021-06" db="EMBL/GenBank/DDBJ databases">
        <title>Chromosome-level genome assembly for S. haematobium.</title>
        <authorList>
            <person name="Stroehlein A.J."/>
        </authorList>
    </citation>
    <scope>NUCLEOTIDE SEQUENCE</scope>
</reference>
<organism evidence="10">
    <name type="scientific">Schistosoma haematobium</name>
    <name type="common">Blood fluke</name>
    <dbReference type="NCBI Taxonomy" id="6185"/>
    <lineage>
        <taxon>Eukaryota</taxon>
        <taxon>Metazoa</taxon>
        <taxon>Spiralia</taxon>
        <taxon>Lophotrochozoa</taxon>
        <taxon>Platyhelminthes</taxon>
        <taxon>Trematoda</taxon>
        <taxon>Digenea</taxon>
        <taxon>Strigeidida</taxon>
        <taxon>Schistosomatoidea</taxon>
        <taxon>Schistosomatidae</taxon>
        <taxon>Schistosoma</taxon>
    </lineage>
</organism>
<evidence type="ECO:0000256" key="1">
    <source>
        <dbReference type="ARBA" id="ARBA00011925"/>
    </source>
</evidence>
<dbReference type="InterPro" id="IPR013087">
    <property type="entry name" value="Znf_C2H2_type"/>
</dbReference>
<dbReference type="PANTHER" id="PTHR11006">
    <property type="entry name" value="PROTEIN ARGININE N-METHYLTRANSFERASE"/>
    <property type="match status" value="1"/>
</dbReference>
<dbReference type="PROSITE" id="PS51678">
    <property type="entry name" value="SAM_MT_PRMT"/>
    <property type="match status" value="1"/>
</dbReference>
<dbReference type="Gene3D" id="2.70.160.11">
    <property type="entry name" value="Hnrnp arginine n-methyltransferase1"/>
    <property type="match status" value="1"/>
</dbReference>
<keyword evidence="11" id="KW-1185">Reference proteome</keyword>
<evidence type="ECO:0000313" key="11">
    <source>
        <dbReference type="Proteomes" id="UP000471633"/>
    </source>
</evidence>
<dbReference type="SUPFAM" id="SSF53335">
    <property type="entry name" value="S-adenosyl-L-methionine-dependent methyltransferases"/>
    <property type="match status" value="1"/>
</dbReference>
<dbReference type="InterPro" id="IPR041698">
    <property type="entry name" value="Methyltransf_25"/>
</dbReference>
<dbReference type="InterPro" id="IPR055135">
    <property type="entry name" value="PRMT_dom"/>
</dbReference>
<dbReference type="InterPro" id="IPR025799">
    <property type="entry name" value="Arg_MeTrfase"/>
</dbReference>
<dbReference type="KEGG" id="shx:MS3_00009498"/>
<dbReference type="InterPro" id="IPR029063">
    <property type="entry name" value="SAM-dependent_MTases_sf"/>
</dbReference>
<dbReference type="AlphaFoldDB" id="A0A095C050"/>